<dbReference type="WBParaSite" id="PSAMB.scaffold7816size7062.g30570.t1">
    <property type="protein sequence ID" value="PSAMB.scaffold7816size7062.g30570.t1"/>
    <property type="gene ID" value="PSAMB.scaffold7816size7062.g30570"/>
</dbReference>
<evidence type="ECO:0000256" key="1">
    <source>
        <dbReference type="SAM" id="MobiDB-lite"/>
    </source>
</evidence>
<dbReference type="Proteomes" id="UP000887566">
    <property type="component" value="Unplaced"/>
</dbReference>
<name>A0A914XFF3_9BILA</name>
<feature type="compositionally biased region" description="Low complexity" evidence="1">
    <location>
        <begin position="36"/>
        <end position="49"/>
    </location>
</feature>
<organism evidence="2 3">
    <name type="scientific">Plectus sambesii</name>
    <dbReference type="NCBI Taxonomy" id="2011161"/>
    <lineage>
        <taxon>Eukaryota</taxon>
        <taxon>Metazoa</taxon>
        <taxon>Ecdysozoa</taxon>
        <taxon>Nematoda</taxon>
        <taxon>Chromadorea</taxon>
        <taxon>Plectida</taxon>
        <taxon>Plectina</taxon>
        <taxon>Plectoidea</taxon>
        <taxon>Plectidae</taxon>
        <taxon>Plectus</taxon>
    </lineage>
</organism>
<evidence type="ECO:0000313" key="3">
    <source>
        <dbReference type="WBParaSite" id="PSAMB.scaffold7816size7062.g30570.t1"/>
    </source>
</evidence>
<feature type="compositionally biased region" description="Acidic residues" evidence="1">
    <location>
        <begin position="118"/>
        <end position="127"/>
    </location>
</feature>
<reference evidence="3" key="1">
    <citation type="submission" date="2022-11" db="UniProtKB">
        <authorList>
            <consortium name="WormBaseParasite"/>
        </authorList>
    </citation>
    <scope>IDENTIFICATION</scope>
</reference>
<feature type="compositionally biased region" description="Basic and acidic residues" evidence="1">
    <location>
        <begin position="100"/>
        <end position="117"/>
    </location>
</feature>
<proteinExistence type="predicted"/>
<accession>A0A914XFF3</accession>
<evidence type="ECO:0000313" key="2">
    <source>
        <dbReference type="Proteomes" id="UP000887566"/>
    </source>
</evidence>
<keyword evidence="2" id="KW-1185">Reference proteome</keyword>
<feature type="region of interest" description="Disordered" evidence="1">
    <location>
        <begin position="1"/>
        <end position="152"/>
    </location>
</feature>
<feature type="compositionally biased region" description="Basic and acidic residues" evidence="1">
    <location>
        <begin position="69"/>
        <end position="80"/>
    </location>
</feature>
<feature type="compositionally biased region" description="Polar residues" evidence="1">
    <location>
        <begin position="50"/>
        <end position="66"/>
    </location>
</feature>
<sequence>MQVTREDTTWENEMGYATHCGTSGGGSSGIDMTNFSPSSSHIVTSPSRSNPLTPQKAQTTNGQQQRAGLMERFKKKDKTAPEPPPKEFAPADSDYDEINDDRRPHAYQQHDHRHVEPADDWSNDYDDVNSAHGQHNEAYDDADDIRRHQRHR</sequence>
<dbReference type="AlphaFoldDB" id="A0A914XFF3"/>
<protein>
    <submittedName>
        <fullName evidence="3">Uncharacterized protein</fullName>
    </submittedName>
</protein>